<dbReference type="EMBL" id="POSK01000002">
    <property type="protein sequence ID" value="PNI06386.1"/>
    <property type="molecule type" value="Genomic_DNA"/>
</dbReference>
<comment type="similarity">
    <text evidence="2 10">Belongs to the FliR/MopE/SpaR family.</text>
</comment>
<organism evidence="11 12">
    <name type="scientific">Vibrio diazotrophicus</name>
    <dbReference type="NCBI Taxonomy" id="685"/>
    <lineage>
        <taxon>Bacteria</taxon>
        <taxon>Pseudomonadati</taxon>
        <taxon>Pseudomonadota</taxon>
        <taxon>Gammaproteobacteria</taxon>
        <taxon>Vibrionales</taxon>
        <taxon>Vibrionaceae</taxon>
        <taxon>Vibrio</taxon>
    </lineage>
</organism>
<comment type="subcellular location">
    <subcellularLocation>
        <location evidence="10">Cell membrane</location>
        <topology evidence="10">Multi-pass membrane protein</topology>
    </subcellularLocation>
    <subcellularLocation>
        <location evidence="10">Bacterial flagellum basal body</location>
    </subcellularLocation>
</comment>
<feature type="transmembrane region" description="Helical" evidence="10">
    <location>
        <begin position="40"/>
        <end position="58"/>
    </location>
</feature>
<evidence type="ECO:0000313" key="11">
    <source>
        <dbReference type="EMBL" id="PNI06386.1"/>
    </source>
</evidence>
<gene>
    <name evidence="11" type="primary">fliR</name>
    <name evidence="11" type="ORF">C1N32_05165</name>
</gene>
<feature type="transmembrane region" description="Helical" evidence="10">
    <location>
        <begin position="70"/>
        <end position="96"/>
    </location>
</feature>
<dbReference type="RefSeq" id="WP_102965583.1">
    <property type="nucleotide sequence ID" value="NZ_POSK01000002.1"/>
</dbReference>
<dbReference type="GO" id="GO:0044780">
    <property type="term" value="P:bacterial-type flagellum assembly"/>
    <property type="evidence" value="ECO:0007669"/>
    <property type="project" value="UniProtKB-UniRule"/>
</dbReference>
<dbReference type="InterPro" id="IPR002010">
    <property type="entry name" value="T3SS_IM_R"/>
</dbReference>
<feature type="transmembrane region" description="Helical" evidence="10">
    <location>
        <begin position="213"/>
        <end position="241"/>
    </location>
</feature>
<accession>A0A2J8I774</accession>
<comment type="function">
    <text evidence="1 10">Role in flagellar biosynthesis.</text>
</comment>
<evidence type="ECO:0000256" key="4">
    <source>
        <dbReference type="ARBA" id="ARBA00022475"/>
    </source>
</evidence>
<evidence type="ECO:0000256" key="3">
    <source>
        <dbReference type="ARBA" id="ARBA00021717"/>
    </source>
</evidence>
<keyword evidence="11" id="KW-0969">Cilium</keyword>
<protein>
    <recommendedName>
        <fullName evidence="3 9">Flagellar biosynthetic protein FliR</fullName>
    </recommendedName>
</protein>
<dbReference type="AlphaFoldDB" id="A0A2J8I774"/>
<comment type="caution">
    <text evidence="11">The sequence shown here is derived from an EMBL/GenBank/DDBJ whole genome shotgun (WGS) entry which is preliminary data.</text>
</comment>
<dbReference type="GO" id="GO:0006605">
    <property type="term" value="P:protein targeting"/>
    <property type="evidence" value="ECO:0007669"/>
    <property type="project" value="UniProtKB-UniRule"/>
</dbReference>
<dbReference type="Proteomes" id="UP000236449">
    <property type="component" value="Unassembled WGS sequence"/>
</dbReference>
<keyword evidence="6 10" id="KW-1133">Transmembrane helix</keyword>
<feature type="transmembrane region" description="Helical" evidence="10">
    <location>
        <begin position="12"/>
        <end position="33"/>
    </location>
</feature>
<evidence type="ECO:0000256" key="8">
    <source>
        <dbReference type="ARBA" id="ARBA00023143"/>
    </source>
</evidence>
<evidence type="ECO:0000256" key="7">
    <source>
        <dbReference type="ARBA" id="ARBA00023136"/>
    </source>
</evidence>
<dbReference type="GO" id="GO:0009425">
    <property type="term" value="C:bacterial-type flagellum basal body"/>
    <property type="evidence" value="ECO:0007669"/>
    <property type="project" value="UniProtKB-SubCell"/>
</dbReference>
<evidence type="ECO:0000256" key="9">
    <source>
        <dbReference type="NCBIfam" id="TIGR01400"/>
    </source>
</evidence>
<dbReference type="PANTHER" id="PTHR30065:SF8">
    <property type="entry name" value="FLAGELLAR BIOSYNTHETIC PROTEIN FLIR"/>
    <property type="match status" value="1"/>
</dbReference>
<keyword evidence="5 10" id="KW-0812">Transmembrane</keyword>
<keyword evidence="11" id="KW-0966">Cell projection</keyword>
<evidence type="ECO:0000256" key="6">
    <source>
        <dbReference type="ARBA" id="ARBA00022989"/>
    </source>
</evidence>
<evidence type="ECO:0000256" key="10">
    <source>
        <dbReference type="RuleBase" id="RU362071"/>
    </source>
</evidence>
<name>A0A2J8I774_VIBDI</name>
<evidence type="ECO:0000256" key="1">
    <source>
        <dbReference type="ARBA" id="ARBA00002578"/>
    </source>
</evidence>
<evidence type="ECO:0000256" key="5">
    <source>
        <dbReference type="ARBA" id="ARBA00022692"/>
    </source>
</evidence>
<proteinExistence type="inferred from homology"/>
<dbReference type="InterPro" id="IPR006303">
    <property type="entry name" value="FliR"/>
</dbReference>
<keyword evidence="8 10" id="KW-0975">Bacterial flagellum</keyword>
<keyword evidence="4 10" id="KW-1003">Cell membrane</keyword>
<feature type="transmembrane region" description="Helical" evidence="10">
    <location>
        <begin position="129"/>
        <end position="152"/>
    </location>
</feature>
<dbReference type="PANTHER" id="PTHR30065">
    <property type="entry name" value="FLAGELLAR BIOSYNTHETIC PROTEIN FLIR"/>
    <property type="match status" value="1"/>
</dbReference>
<dbReference type="NCBIfam" id="TIGR01400">
    <property type="entry name" value="fliR"/>
    <property type="match status" value="1"/>
</dbReference>
<dbReference type="GO" id="GO:0005886">
    <property type="term" value="C:plasma membrane"/>
    <property type="evidence" value="ECO:0007669"/>
    <property type="project" value="UniProtKB-SubCell"/>
</dbReference>
<dbReference type="Pfam" id="PF01311">
    <property type="entry name" value="Bac_export_1"/>
    <property type="match status" value="1"/>
</dbReference>
<evidence type="ECO:0000313" key="12">
    <source>
        <dbReference type="Proteomes" id="UP000236449"/>
    </source>
</evidence>
<dbReference type="PRINTS" id="PR00953">
    <property type="entry name" value="TYPE3IMRPROT"/>
</dbReference>
<dbReference type="OrthoDB" id="9797790at2"/>
<keyword evidence="7 10" id="KW-0472">Membrane</keyword>
<evidence type="ECO:0000256" key="2">
    <source>
        <dbReference type="ARBA" id="ARBA00009772"/>
    </source>
</evidence>
<sequence length="257" mass="28797">MLDLTFTQITEWLGFVWWPFVRFAGFFLVVPFFGDTRIPVVVRILLPMIFSIMCAGIIDSVPSLNPFSIQAYVFAIYQFSFGFILGMVVLLFMNIFSIGGQAVSMQMGLAMAVMNDPSSGASVPITARIFNITAMLLLLSLDAHLIILDIFVDSFRHWPFDTVYPFEGIKHVLTMFGWMFSSALIIAIPAMLTMMLSNVTFGFLGKIAPSLNIFTLGFPMTMLLGMFALMLSIFGVGDIFFDLVSEMRDHMNYVLSL</sequence>
<keyword evidence="11" id="KW-0282">Flagellum</keyword>
<reference evidence="11 12" key="1">
    <citation type="submission" date="2018-01" db="EMBL/GenBank/DDBJ databases">
        <title>Draft genome sequences of six Vibrio diazotrophicus strains isolated from deep-sea sediments of the Baltic Sea.</title>
        <authorList>
            <person name="Castillo D."/>
            <person name="Vandieken V."/>
            <person name="Chiang O."/>
            <person name="Middelboe M."/>
        </authorList>
    </citation>
    <scope>NUCLEOTIDE SEQUENCE [LARGE SCALE GENOMIC DNA]</scope>
    <source>
        <strain evidence="11 12">60.27F</strain>
    </source>
</reference>